<dbReference type="Gene3D" id="3.40.50.300">
    <property type="entry name" value="P-loop containing nucleotide triphosphate hydrolases"/>
    <property type="match status" value="2"/>
</dbReference>
<dbReference type="InterPro" id="IPR041677">
    <property type="entry name" value="DNA2/NAM7_AAA_11"/>
</dbReference>
<dbReference type="PANTHER" id="PTHR10887:SF322">
    <property type="entry name" value="HELICASE MOV-10"/>
    <property type="match status" value="1"/>
</dbReference>
<keyword evidence="8" id="KW-0067">ATP-binding</keyword>
<evidence type="ECO:0000313" key="8">
    <source>
        <dbReference type="EMBL" id="CAK9061562.1"/>
    </source>
</evidence>
<dbReference type="Pfam" id="PF04970">
    <property type="entry name" value="LRAT"/>
    <property type="match status" value="1"/>
</dbReference>
<evidence type="ECO:0000256" key="6">
    <source>
        <dbReference type="SAM" id="Phobius"/>
    </source>
</evidence>
<keyword evidence="9" id="KW-1185">Reference proteome</keyword>
<comment type="caution">
    <text evidence="8">The sequence shown here is derived from an EMBL/GenBank/DDBJ whole genome shotgun (WGS) entry which is preliminary data.</text>
</comment>
<feature type="coiled-coil region" evidence="4">
    <location>
        <begin position="1587"/>
        <end position="1643"/>
    </location>
</feature>
<dbReference type="PROSITE" id="PS51934">
    <property type="entry name" value="LRAT"/>
    <property type="match status" value="1"/>
</dbReference>
<keyword evidence="6" id="KW-0812">Transmembrane</keyword>
<dbReference type="InterPro" id="IPR049080">
    <property type="entry name" value="MOV-10-like_beta-barrel"/>
</dbReference>
<dbReference type="GO" id="GO:0004386">
    <property type="term" value="F:helicase activity"/>
    <property type="evidence" value="ECO:0007669"/>
    <property type="project" value="UniProtKB-KW"/>
</dbReference>
<keyword evidence="6" id="KW-1133">Transmembrane helix</keyword>
<comment type="similarity">
    <text evidence="1">Belongs to the DNA2/NAM7 helicase family. SDE3 subfamily.</text>
</comment>
<evidence type="ECO:0000256" key="5">
    <source>
        <dbReference type="SAM" id="MobiDB-lite"/>
    </source>
</evidence>
<dbReference type="CDD" id="cd18808">
    <property type="entry name" value="SF1_C_Upf1"/>
    <property type="match status" value="1"/>
</dbReference>
<dbReference type="Pfam" id="PF21634">
    <property type="entry name" value="MOV-10_beta-barrel"/>
    <property type="match status" value="1"/>
</dbReference>
<evidence type="ECO:0000256" key="4">
    <source>
        <dbReference type="SAM" id="Coils"/>
    </source>
</evidence>
<gene>
    <name evidence="8" type="ORF">SCF082_LOCUS32227</name>
</gene>
<feature type="transmembrane region" description="Helical" evidence="6">
    <location>
        <begin position="1015"/>
        <end position="1042"/>
    </location>
</feature>
<feature type="transmembrane region" description="Helical" evidence="6">
    <location>
        <begin position="1265"/>
        <end position="1283"/>
    </location>
</feature>
<keyword evidence="8" id="KW-0378">Hydrolase</keyword>
<feature type="transmembrane region" description="Helical" evidence="6">
    <location>
        <begin position="1149"/>
        <end position="1168"/>
    </location>
</feature>
<dbReference type="InterPro" id="IPR041679">
    <property type="entry name" value="DNA2/NAM7-like_C"/>
</dbReference>
<protein>
    <recommendedName>
        <fullName evidence="2">RNA helicase</fullName>
        <ecNumber evidence="2">3.6.4.13</ecNumber>
    </recommendedName>
</protein>
<feature type="transmembrane region" description="Helical" evidence="6">
    <location>
        <begin position="1290"/>
        <end position="1310"/>
    </location>
</feature>
<dbReference type="Gene3D" id="3.90.1720.10">
    <property type="entry name" value="endopeptidase domain like (from Nostoc punctiforme)"/>
    <property type="match status" value="1"/>
</dbReference>
<feature type="region of interest" description="Disordered" evidence="5">
    <location>
        <begin position="1109"/>
        <end position="1139"/>
    </location>
</feature>
<comment type="catalytic activity">
    <reaction evidence="3">
        <text>ATP + H2O = ADP + phosphate + H(+)</text>
        <dbReference type="Rhea" id="RHEA:13065"/>
        <dbReference type="ChEBI" id="CHEBI:15377"/>
        <dbReference type="ChEBI" id="CHEBI:15378"/>
        <dbReference type="ChEBI" id="CHEBI:30616"/>
        <dbReference type="ChEBI" id="CHEBI:43474"/>
        <dbReference type="ChEBI" id="CHEBI:456216"/>
        <dbReference type="EC" id="3.6.4.13"/>
    </reaction>
</comment>
<dbReference type="PANTHER" id="PTHR10887">
    <property type="entry name" value="DNA2/NAM7 HELICASE FAMILY"/>
    <property type="match status" value="1"/>
</dbReference>
<proteinExistence type="inferred from homology"/>
<keyword evidence="8" id="KW-0347">Helicase</keyword>
<sequence>MDRPPTETAPPVTEPPVAAPRRSEWLECLIQHELRAGPEKKHAEVWVLRRPHINFFRRLLTLRGPGELEGSLEGQKPAMPMIFARFLSPTELPGKQSRLFEMRMKLKQLLDAWRVPCLKPSEDGTLVLLEADLQRWPKFFSSLLFAEELQMSFDIAVYDMYVKEPLPRTFAVGVAQLFTLEVPGVAEKRPSVLRGDAVLVISGRGRFKAYVHRVQQDRVDLSFHKSFDNTPPFQVKFFFTRTPLKLMHRALEDTKNRMNDIYSRDTDGRVMQISLSVSEQKLSKHLADSSSDARDDRLRKHGEHTLYHQTDAESAQRILDTGRMFRGFAGALGGGIYFAATPDDTKRKARRQGAILECSVRLGRIKEVTACDTTLTFTKLQRERFDSVLYQGFSSGPEYVVYNFDQVRPLGIHGKPRKLAPKPILLWGPPGTGKTTTLVAAIHRVLQIPGAKVLAAAPSNAAADLICEKLSGKGCRNMLRLNGMLRSEGEVPSSVKPFTKKGQSGFDTFSIPSLEELQSFDLIVSTCTSAGYLASQCTLPGWFTHVFVDEAAQALEPEVLIPISTAEPGALIVLAGDFKQLGPVIRSPEAAALGLDTSLLERMVRHIGIDHPRVHTLLRSYRAHPSILEIYNRITYGGMLKCACPRSSFDMSRSSLCSVDRYGKRHPVVFHHICGSEAREATSPSWSNPDEVEVLRLYVQDLHEIGVSAKDVGIITPYQLQCKRLRLMCRTEQFPAQVGTTEQFQGCEKRIILLSTVRSRQENEVPQDLKFALGFVGHEKRSNVALSRARSMLVLVGNLRLLSADSHWHQLIRLASHKGYCTGEPFELQTPWTIDGARFQVGESGAEQELAHSSSSQLKCRERSIDAEMNCVDCVRLLHGGFYGHMGVAVPAHPKQEKVMGCLQLSKVLNVEANPADDQTNGYDHHAIFVAWDVEPEAYLIHHPIGRRANPLRGKIRHEVRNVFEYTLVRRPADPEAVLQRALSRVGEDGYNLVWNNCEHFAEWCVTGRHRSHQVLGALLGPVPGAVVGGAIGLTLVPVTVWGSPTLGKAREESPGGKPGKPGEEIRWHQSQEATWWAVALGLMSAPVKWHFEIVLKDAEVAISRRRGGRGVGRTRFGSKSQGQSFWNGPAPDEEPDRTSTLERLSRRVVGILGALVLTITVAGLTIVDGHLSEPSGPRILYAPRKAGAPELSEFRVLLERLDDGVQSSWGLSWGATLHEGLAPRQRRGCVAKPLEVLLSINKLHPRDVLQCLESLDEWDTADGFWWFNRSLVFLLLAVWVLVDLLYDHTCFLLCGVLALVPLGMMWHLHRAHVAVVWPMIRLAAEGSASASASGSASLEVGGPAVSGKALLGAQLRPCESSELHELSPKWEALGQTLPRMRLVEAGQTVPVGATSRRQTVRRAQAHRSVSGIAVAVRGPVLWGVSRCLRRRVLHQHPEQTGSSDGEVRVASSLFVYVAAPIGLVLGLMSSRLLARLRANLRTAPDPAAAAQKSHRSNEERPFGSSLLRLILVQSSCLSRGKGAGAVLWLVLACGEAALVKRLHNGTNHSEKSVQQIVRDAELANLRILEAKWQKLNESLHYAETYLADSREELANLTAELVKSNLSQEIQAAKEKYSEVLVSEATEQENRAWQETLRAEEEMFEARERYAKALEALPDEARKRLEAASPKERSASWRGFHGLFMLFTLSLVALA</sequence>
<dbReference type="Pfam" id="PF13086">
    <property type="entry name" value="AAA_11"/>
    <property type="match status" value="2"/>
</dbReference>
<dbReference type="InterPro" id="IPR007053">
    <property type="entry name" value="LRAT_dom"/>
</dbReference>
<keyword evidence="8" id="KW-0547">Nucleotide-binding</keyword>
<dbReference type="Pfam" id="PF13087">
    <property type="entry name" value="AAA_12"/>
    <property type="match status" value="1"/>
</dbReference>
<dbReference type="CDD" id="cd22265">
    <property type="entry name" value="UDM1_RNF168"/>
    <property type="match status" value="1"/>
</dbReference>
<organism evidence="8 9">
    <name type="scientific">Durusdinium trenchii</name>
    <dbReference type="NCBI Taxonomy" id="1381693"/>
    <lineage>
        <taxon>Eukaryota</taxon>
        <taxon>Sar</taxon>
        <taxon>Alveolata</taxon>
        <taxon>Dinophyceae</taxon>
        <taxon>Suessiales</taxon>
        <taxon>Symbiodiniaceae</taxon>
        <taxon>Durusdinium</taxon>
    </lineage>
</organism>
<evidence type="ECO:0000313" key="9">
    <source>
        <dbReference type="Proteomes" id="UP001642464"/>
    </source>
</evidence>
<keyword evidence="6" id="KW-0472">Membrane</keyword>
<evidence type="ECO:0000256" key="2">
    <source>
        <dbReference type="ARBA" id="ARBA00012552"/>
    </source>
</evidence>
<dbReference type="InterPro" id="IPR047187">
    <property type="entry name" value="SF1_C_Upf1"/>
</dbReference>
<dbReference type="SUPFAM" id="SSF52540">
    <property type="entry name" value="P-loop containing nucleoside triphosphate hydrolases"/>
    <property type="match status" value="1"/>
</dbReference>
<evidence type="ECO:0000256" key="1">
    <source>
        <dbReference type="ARBA" id="ARBA00005601"/>
    </source>
</evidence>
<dbReference type="EMBL" id="CAXAMM010027779">
    <property type="protein sequence ID" value="CAK9061562.1"/>
    <property type="molecule type" value="Genomic_DNA"/>
</dbReference>
<dbReference type="EC" id="3.6.4.13" evidence="2"/>
<dbReference type="InterPro" id="IPR027417">
    <property type="entry name" value="P-loop_NTPase"/>
</dbReference>
<name>A0ABP0NF98_9DINO</name>
<feature type="domain" description="LRAT" evidence="7">
    <location>
        <begin position="915"/>
        <end position="1014"/>
    </location>
</feature>
<accession>A0ABP0NF98</accession>
<reference evidence="8 9" key="1">
    <citation type="submission" date="2024-02" db="EMBL/GenBank/DDBJ databases">
        <authorList>
            <person name="Chen Y."/>
            <person name="Shah S."/>
            <person name="Dougan E. K."/>
            <person name="Thang M."/>
            <person name="Chan C."/>
        </authorList>
    </citation>
    <scope>NUCLEOTIDE SEQUENCE [LARGE SCALE GENOMIC DNA]</scope>
</reference>
<evidence type="ECO:0000256" key="3">
    <source>
        <dbReference type="ARBA" id="ARBA00047984"/>
    </source>
</evidence>
<keyword evidence="4" id="KW-0175">Coiled coil</keyword>
<evidence type="ECO:0000259" key="7">
    <source>
        <dbReference type="PROSITE" id="PS51934"/>
    </source>
</evidence>
<dbReference type="Proteomes" id="UP001642464">
    <property type="component" value="Unassembled WGS sequence"/>
</dbReference>
<dbReference type="InterPro" id="IPR045055">
    <property type="entry name" value="DNA2/NAM7-like"/>
</dbReference>
<dbReference type="SUPFAM" id="SSF56399">
    <property type="entry name" value="ADP-ribosylation"/>
    <property type="match status" value="1"/>
</dbReference>
<dbReference type="Gene3D" id="3.90.228.10">
    <property type="match status" value="1"/>
</dbReference>